<evidence type="ECO:0000313" key="2">
    <source>
        <dbReference type="Proteomes" id="UP000018217"/>
    </source>
</evidence>
<dbReference type="Pfam" id="PF13384">
    <property type="entry name" value="HTH_23"/>
    <property type="match status" value="1"/>
</dbReference>
<proteinExistence type="predicted"/>
<evidence type="ECO:0000313" key="1">
    <source>
        <dbReference type="EMBL" id="CCG88471.1"/>
    </source>
</evidence>
<name>V5ZC23_9GAMM</name>
<dbReference type="Proteomes" id="UP000018217">
    <property type="component" value="Unassembled WGS sequence"/>
</dbReference>
<dbReference type="SUPFAM" id="SSF46689">
    <property type="entry name" value="Homeodomain-like"/>
    <property type="match status" value="1"/>
</dbReference>
<dbReference type="EMBL" id="CAHS01000021">
    <property type="protein sequence ID" value="CCG88471.1"/>
    <property type="molecule type" value="Genomic_DNA"/>
</dbReference>
<keyword evidence="2" id="KW-1185">Reference proteome</keyword>
<dbReference type="STRING" id="1161919.EPIR_3108"/>
<dbReference type="AlphaFoldDB" id="V5ZC23"/>
<reference evidence="1 2" key="1">
    <citation type="journal article" date="2013" name="Syst. Appl. Microbiol.">
        <title>Phylogenetic position and virulence apparatus of the pear flower necrosis pathogen Erwinia piriflorinigrans CFBP 5888T as assessed by comparative genomics.</title>
        <authorList>
            <person name="Smits T.H."/>
            <person name="Rezzonico F."/>
            <person name="Lopez M.M."/>
            <person name="Blom J."/>
            <person name="Goesmann A."/>
            <person name="Frey J.E."/>
            <person name="Duffy B."/>
        </authorList>
    </citation>
    <scope>NUCLEOTIDE SEQUENCE [LARGE SCALE GENOMIC DNA]</scope>
    <source>
        <strain evidence="2">CFBP5888</strain>
    </source>
</reference>
<organism evidence="1 2">
    <name type="scientific">Erwinia piriflorinigrans CFBP 5888</name>
    <dbReference type="NCBI Taxonomy" id="1161919"/>
    <lineage>
        <taxon>Bacteria</taxon>
        <taxon>Pseudomonadati</taxon>
        <taxon>Pseudomonadota</taxon>
        <taxon>Gammaproteobacteria</taxon>
        <taxon>Enterobacterales</taxon>
        <taxon>Erwiniaceae</taxon>
        <taxon>Erwinia</taxon>
    </lineage>
</organism>
<dbReference type="InterPro" id="IPR009057">
    <property type="entry name" value="Homeodomain-like_sf"/>
</dbReference>
<gene>
    <name evidence="1" type="ORF">EPIR_3108</name>
</gene>
<sequence>MLILYRGECVSDVARALGCARSSVGRWINWFTLHGIHGSKSLQPGRGRRWPFGHICALYVSG</sequence>
<comment type="caution">
    <text evidence="1">The sequence shown here is derived from an EMBL/GenBank/DDBJ whole genome shotgun (WGS) entry which is preliminary data.</text>
</comment>
<protein>
    <submittedName>
        <fullName evidence="1">Insertion element IS630 uncharacterized 39 kDa protein ISO-IS200 39 kDa protein</fullName>
    </submittedName>
</protein>
<accession>V5ZC23</accession>